<gene>
    <name evidence="2" type="ORF">Forpe1208_v015791</name>
</gene>
<name>A0A8J5NE89_FUSOX</name>
<dbReference type="Pfam" id="PF12770">
    <property type="entry name" value="CHAT"/>
    <property type="match status" value="1"/>
</dbReference>
<evidence type="ECO:0000313" key="3">
    <source>
        <dbReference type="Proteomes" id="UP000694050"/>
    </source>
</evidence>
<evidence type="ECO:0000259" key="1">
    <source>
        <dbReference type="Pfam" id="PF12770"/>
    </source>
</evidence>
<feature type="domain" description="CHAT" evidence="1">
    <location>
        <begin position="1495"/>
        <end position="1845"/>
    </location>
</feature>
<sequence length="1846" mass="209169">MMATTEETSEEVESKQIQAARRRLEAETDCVVEQIARLHQLANLLLEQSGLQLIYGIDEAINLKSKALELTSHDQQQPADFIELVELNYQRYCDSFFNEQPGSPFLDESIRLQKEGTRLFLDGREKAYWLKDLADILFCRFKRTSMLLQLDNGAREVKDHQDCPLTTADSSNDLDEAIMILKRAISMLEKIDPVPATWLLHVGYLLWWRYDNKGEEGDLEEALRFTQKAQGLPEATEADFPAQLSRILISRYLKKDKQSDIDDAVLLAREALVKASPEGRFSALGLLSNALFQSYMKVKSPETKKYLDEAIRLAEEAFEKAKGSFQEIRSSTWLYDMFYERYQTYRNVPELHNIAGAAQKRTQAFFPKNKLSRSWEQTVRDWWYHMVGSLPHPSDIEKAMQHPGCVNIYGSSQLSSLDELADSLSVLYHNTGSGGLLYEAIEAMRHLTSLSARPQYLLKLGSYLLRFYRELRDPEIANEATYISQKLASDQECQVGLLKYQYLRYKADELSVRCHTSGDLGKLEEAIRIDVQVIQMYTDHPGGRSENYHALASDSYELFCNTQLLSGLDKALSRYKEGYDIIPEDYGDWAHYLKSYSRCHLERYRFTECPDDLNEAIRIGRQALIASSHGIYRSERILNHVATALYQRYLALSTRDDLDEAIALGREAIHLNLDYISGCPSFLNLASMLCEVHTMTDGEESRKSLSEALVLVHETRKDHAFRLSLDPDPNLAGLPCYCHPPTDFLHLPGITGEAIKTRTQKLQDILGASNDMPCAAKSSYKYLREGFHADFERAIEFRQVAEVRQAALCQHECTDFYNRHMGSWNTDYVSETRPMEALHLTFYVVENCPSRLYNVSAQFFRDYKQTQDPATLSAAIYYCQSCVNSTPRQHQERPTRLELLGRCLEARYRREKASTTAIDGGRPIKPHYLNDLNGALDSLQEVIDTSSQEYPIWVTAMHLLGPLYSDRYHISGDISDLKMSLIVLQESVKATKRESGLLSDRLGLLGSAKMDNFALFNRQVDLESAKAVFWEAIEIIPQNCPSKAGFLLDLAAVYQADHLKTRSQHSLDTSLELFEETYKILTSPNSRVHGRQHSIKVFSGRGLSYLEKFKTTGAQTDFAKSISNISEALKLEKIGTREGVVQLLNLSNVYIAGSRMQDGELYLNTASENLTNAALTIKSMSPASDSIRAGLLLNVGNCYKSKYEVTKLISDLESAISFLGEAFELLPLDTAGDLLMLITISMSLISVLELNEDWDKAYHVVNRAIPLIATTTPRFLDISETQFLLSRYSNLASYGAALALSRCDKMCSLSFFRTQDYSCLPRSAQVAISDCRHPMEAIEILEAGRGVAMLALNELRSDTSSLKWHLSANQIEELVAIRKELEVSSSSLNSRVNADDANKVGNDLKKAARRIRAGQHFSTFVRSQHSRTHQMAFTDKIKLSHLDQASQGGPIVIINVSYRCDAVLITGAWARPLPLPKLSRKAIQDRIKEGIFTSQRVLEWLWDTIARPVLETLGFTGPPPSGSPWPRIRWIPIGPLSKFPLHAAGRHMEDDSFNSVIDRVISSYSSSIRSLDKIVHRANRREKEHQERKPQAEQALIVSMEQTPDSGRRLAYAVEEAGAVAEACKSMSIKTIQRNQCTKETVLRHLQGSDIFHFAGHGYTDPNDPSQSHLRLQDWKSNPLTVADLFTINLSEKEPFLAYLGACGTGQIQDAKHLDESVHLISACQLAGFRHLIGTLWKVHDKTCVEVARITYDTIRKKGITDESVGEGLHRAVRDLRDRWRQDKQGRAWQVTIPKRRLKDNAIERGFITQEKSYNITMRDASDYESDEDGDEDVPLQWAPYIYYGW</sequence>
<comment type="caution">
    <text evidence="2">The sequence shown here is derived from an EMBL/GenBank/DDBJ whole genome shotgun (WGS) entry which is preliminary data.</text>
</comment>
<dbReference type="InterPro" id="IPR024983">
    <property type="entry name" value="CHAT_dom"/>
</dbReference>
<dbReference type="EMBL" id="JAELUQ010000013">
    <property type="protein sequence ID" value="KAG7404064.1"/>
    <property type="molecule type" value="Genomic_DNA"/>
</dbReference>
<organism evidence="2 3">
    <name type="scientific">Fusarium oxysporum f. sp. rapae</name>
    <dbReference type="NCBI Taxonomy" id="485398"/>
    <lineage>
        <taxon>Eukaryota</taxon>
        <taxon>Fungi</taxon>
        <taxon>Dikarya</taxon>
        <taxon>Ascomycota</taxon>
        <taxon>Pezizomycotina</taxon>
        <taxon>Sordariomycetes</taxon>
        <taxon>Hypocreomycetidae</taxon>
        <taxon>Hypocreales</taxon>
        <taxon>Nectriaceae</taxon>
        <taxon>Fusarium</taxon>
        <taxon>Fusarium oxysporum species complex</taxon>
    </lineage>
</organism>
<proteinExistence type="predicted"/>
<accession>A0A8J5NE89</accession>
<protein>
    <recommendedName>
        <fullName evidence="1">CHAT domain-containing protein</fullName>
    </recommendedName>
</protein>
<reference evidence="2" key="1">
    <citation type="submission" date="2021-04" db="EMBL/GenBank/DDBJ databases">
        <title>First draft genome resource for Brassicaceae pathogens Fusarium oxysporum f. sp. raphani and Fusarium oxysporum f. sp. rapae.</title>
        <authorList>
            <person name="Asai S."/>
        </authorList>
    </citation>
    <scope>NUCLEOTIDE SEQUENCE</scope>
    <source>
        <strain evidence="2">Tf1208</strain>
    </source>
</reference>
<dbReference type="Proteomes" id="UP000694050">
    <property type="component" value="Unassembled WGS sequence"/>
</dbReference>
<evidence type="ECO:0000313" key="2">
    <source>
        <dbReference type="EMBL" id="KAG7404064.1"/>
    </source>
</evidence>